<accession>A0AAJ5WNP9</accession>
<proteinExistence type="predicted"/>
<dbReference type="InterPro" id="IPR039422">
    <property type="entry name" value="MarR/SlyA-like"/>
</dbReference>
<feature type="domain" description="HTH marR-type" evidence="2">
    <location>
        <begin position="9"/>
        <end position="160"/>
    </location>
</feature>
<feature type="compositionally biased region" description="Low complexity" evidence="1">
    <location>
        <begin position="175"/>
        <end position="194"/>
    </location>
</feature>
<dbReference type="InterPro" id="IPR000835">
    <property type="entry name" value="HTH_MarR-typ"/>
</dbReference>
<gene>
    <name evidence="3" type="ORF">P0Y53_18485</name>
</gene>
<dbReference type="Pfam" id="PF12802">
    <property type="entry name" value="MarR_2"/>
    <property type="match status" value="1"/>
</dbReference>
<organism evidence="3 4">
    <name type="scientific">Candidatus Pseudobacter hemicellulosilyticus</name>
    <dbReference type="NCBI Taxonomy" id="3121375"/>
    <lineage>
        <taxon>Bacteria</taxon>
        <taxon>Pseudomonadati</taxon>
        <taxon>Bacteroidota</taxon>
        <taxon>Chitinophagia</taxon>
        <taxon>Chitinophagales</taxon>
        <taxon>Chitinophagaceae</taxon>
        <taxon>Pseudobacter</taxon>
    </lineage>
</organism>
<dbReference type="InterPro" id="IPR036388">
    <property type="entry name" value="WH-like_DNA-bd_sf"/>
</dbReference>
<dbReference type="Gene3D" id="1.10.10.10">
    <property type="entry name" value="Winged helix-like DNA-binding domain superfamily/Winged helix DNA-binding domain"/>
    <property type="match status" value="1"/>
</dbReference>
<dbReference type="PROSITE" id="PS50995">
    <property type="entry name" value="HTH_MARR_2"/>
    <property type="match status" value="1"/>
</dbReference>
<sequence length="240" mass="26433">MSFYESLGYLVFGSRLRRLSETFLADVNKLYATHRIPFDATWFPVFYILERDKAVTIKTIADELGVSHSAVSQLVSSLQQKGLIKASTSTADRRSKVVAFTAKGQKLQDQLTPVWKALDKAMAELAREGIYSYRCLEAIGELEAGIKKESVLERMERHLPAAGQTGKRSARSKVSDSSSSTSRNGRNSRQNGNRLQHSKTNKPASPKPNSKKSPANPAKKAASSRSTVKTAKPKSSTRSK</sequence>
<dbReference type="GO" id="GO:0006950">
    <property type="term" value="P:response to stress"/>
    <property type="evidence" value="ECO:0007669"/>
    <property type="project" value="TreeGrafter"/>
</dbReference>
<evidence type="ECO:0000256" key="1">
    <source>
        <dbReference type="SAM" id="MobiDB-lite"/>
    </source>
</evidence>
<dbReference type="PANTHER" id="PTHR33164">
    <property type="entry name" value="TRANSCRIPTIONAL REGULATOR, MARR FAMILY"/>
    <property type="match status" value="1"/>
</dbReference>
<dbReference type="AlphaFoldDB" id="A0AAJ5WNP9"/>
<reference evidence="3" key="1">
    <citation type="submission" date="2023-03" db="EMBL/GenBank/DDBJ databases">
        <title>Andean soil-derived lignocellulolytic bacterial consortium as a source of novel taxa and putative plastic-active enzymes.</title>
        <authorList>
            <person name="Diaz-Garcia L."/>
            <person name="Chuvochina M."/>
            <person name="Feuerriegel G."/>
            <person name="Bunk B."/>
            <person name="Sproer C."/>
            <person name="Streit W.R."/>
            <person name="Rodriguez L.M."/>
            <person name="Overmann J."/>
            <person name="Jimenez D.J."/>
        </authorList>
    </citation>
    <scope>NUCLEOTIDE SEQUENCE</scope>
    <source>
        <strain evidence="3">MAG 7</strain>
    </source>
</reference>
<dbReference type="PRINTS" id="PR00598">
    <property type="entry name" value="HTHMARR"/>
</dbReference>
<dbReference type="EMBL" id="CP119311">
    <property type="protein sequence ID" value="WEK34479.1"/>
    <property type="molecule type" value="Genomic_DNA"/>
</dbReference>
<protein>
    <submittedName>
        <fullName evidence="3">Helix-turn-helix domain-containing protein</fullName>
    </submittedName>
</protein>
<name>A0AAJ5WNP9_9BACT</name>
<dbReference type="GO" id="GO:0003700">
    <property type="term" value="F:DNA-binding transcription factor activity"/>
    <property type="evidence" value="ECO:0007669"/>
    <property type="project" value="InterPro"/>
</dbReference>
<evidence type="ECO:0000313" key="4">
    <source>
        <dbReference type="Proteomes" id="UP001220610"/>
    </source>
</evidence>
<dbReference type="SUPFAM" id="SSF46785">
    <property type="entry name" value="Winged helix' DNA-binding domain"/>
    <property type="match status" value="1"/>
</dbReference>
<dbReference type="InterPro" id="IPR036390">
    <property type="entry name" value="WH_DNA-bd_sf"/>
</dbReference>
<dbReference type="Proteomes" id="UP001220610">
    <property type="component" value="Chromosome"/>
</dbReference>
<feature type="compositionally biased region" description="Low complexity" evidence="1">
    <location>
        <begin position="201"/>
        <end position="224"/>
    </location>
</feature>
<feature type="region of interest" description="Disordered" evidence="1">
    <location>
        <begin position="159"/>
        <end position="240"/>
    </location>
</feature>
<dbReference type="SMART" id="SM00347">
    <property type="entry name" value="HTH_MARR"/>
    <property type="match status" value="1"/>
</dbReference>
<feature type="compositionally biased region" description="Basic residues" evidence="1">
    <location>
        <begin position="231"/>
        <end position="240"/>
    </location>
</feature>
<dbReference type="PANTHER" id="PTHR33164:SF43">
    <property type="entry name" value="HTH-TYPE TRANSCRIPTIONAL REPRESSOR YETL"/>
    <property type="match status" value="1"/>
</dbReference>
<evidence type="ECO:0000313" key="3">
    <source>
        <dbReference type="EMBL" id="WEK34479.1"/>
    </source>
</evidence>
<evidence type="ECO:0000259" key="2">
    <source>
        <dbReference type="PROSITE" id="PS50995"/>
    </source>
</evidence>